<evidence type="ECO:0000313" key="2">
    <source>
        <dbReference type="EMBL" id="SFN38589.1"/>
    </source>
</evidence>
<keyword evidence="1" id="KW-1133">Transmembrane helix</keyword>
<feature type="transmembrane region" description="Helical" evidence="1">
    <location>
        <begin position="52"/>
        <end position="69"/>
    </location>
</feature>
<proteinExistence type="predicted"/>
<dbReference type="GO" id="GO:0055085">
    <property type="term" value="P:transmembrane transport"/>
    <property type="evidence" value="ECO:0007669"/>
    <property type="project" value="InterPro"/>
</dbReference>
<dbReference type="EMBL" id="FOUT01000012">
    <property type="protein sequence ID" value="SFN38589.1"/>
    <property type="molecule type" value="Genomic_DNA"/>
</dbReference>
<reference evidence="3" key="1">
    <citation type="submission" date="2016-10" db="EMBL/GenBank/DDBJ databases">
        <authorList>
            <person name="Varghese N."/>
            <person name="Submissions S."/>
        </authorList>
    </citation>
    <scope>NUCLEOTIDE SEQUENCE [LARGE SCALE GENOMIC DNA]</scope>
    <source>
        <strain evidence="3">DSM 4002</strain>
    </source>
</reference>
<evidence type="ECO:0000256" key="1">
    <source>
        <dbReference type="SAM" id="Phobius"/>
    </source>
</evidence>
<name>A0A1I4YLY9_9FLAO</name>
<dbReference type="AlphaFoldDB" id="A0A1I4YLY9"/>
<keyword evidence="1" id="KW-0472">Membrane</keyword>
<sequence length="140" mass="16271">MKNKSLQIELLFERLTLVVTKVLGSYFAFVLALTLVLFWWSTNLFTSNNWHQNIGDIIFGFTFLSLFIIQKSFNRYSALIHLKMNELISSHERAKNAVMNTGNKTEKEIRELSEEYIESDATFEKEVNIALNDVNTENQV</sequence>
<protein>
    <submittedName>
        <fullName evidence="2">Low affinity Fe/Cu permease</fullName>
    </submittedName>
</protein>
<dbReference type="Proteomes" id="UP000182961">
    <property type="component" value="Unassembled WGS sequence"/>
</dbReference>
<organism evidence="2 3">
    <name type="scientific">Flavobacterium succinicans</name>
    <dbReference type="NCBI Taxonomy" id="29536"/>
    <lineage>
        <taxon>Bacteria</taxon>
        <taxon>Pseudomonadati</taxon>
        <taxon>Bacteroidota</taxon>
        <taxon>Flavobacteriia</taxon>
        <taxon>Flavobacteriales</taxon>
        <taxon>Flavobacteriaceae</taxon>
        <taxon>Flavobacterium</taxon>
    </lineage>
</organism>
<dbReference type="eggNOG" id="COG5478">
    <property type="taxonomic scope" value="Bacteria"/>
</dbReference>
<keyword evidence="1" id="KW-0812">Transmembrane</keyword>
<feature type="transmembrane region" description="Helical" evidence="1">
    <location>
        <begin position="21"/>
        <end position="40"/>
    </location>
</feature>
<dbReference type="RefSeq" id="WP_024982176.1">
    <property type="nucleotide sequence ID" value="NZ_CBCRUM010000015.1"/>
</dbReference>
<gene>
    <name evidence="2" type="ORF">SAMN05444143_1129</name>
</gene>
<keyword evidence="3" id="KW-1185">Reference proteome</keyword>
<dbReference type="InterPro" id="IPR007251">
    <property type="entry name" value="Iron_permease_Fet4"/>
</dbReference>
<accession>A0A1I4YLY9</accession>
<evidence type="ECO:0000313" key="3">
    <source>
        <dbReference type="Proteomes" id="UP000182961"/>
    </source>
</evidence>
<dbReference type="Pfam" id="PF04120">
    <property type="entry name" value="Iron_permease"/>
    <property type="match status" value="1"/>
</dbReference>